<evidence type="ECO:0000313" key="7">
    <source>
        <dbReference type="EMBL" id="KAG8237750.1"/>
    </source>
</evidence>
<dbReference type="InterPro" id="IPR012677">
    <property type="entry name" value="Nucleotide-bd_a/b_plait_sf"/>
</dbReference>
<keyword evidence="8" id="KW-1185">Reference proteome</keyword>
<dbReference type="InterPro" id="IPR035979">
    <property type="entry name" value="RBD_domain_sf"/>
</dbReference>
<dbReference type="SMART" id="SM00360">
    <property type="entry name" value="RRM"/>
    <property type="match status" value="1"/>
</dbReference>
<reference evidence="7" key="1">
    <citation type="submission" date="2013-04" db="EMBL/GenBank/DDBJ databases">
        <authorList>
            <person name="Qu J."/>
            <person name="Murali S.C."/>
            <person name="Bandaranaike D."/>
            <person name="Bellair M."/>
            <person name="Blankenburg K."/>
            <person name="Chao H."/>
            <person name="Dinh H."/>
            <person name="Doddapaneni H."/>
            <person name="Downs B."/>
            <person name="Dugan-Rocha S."/>
            <person name="Elkadiri S."/>
            <person name="Gnanaolivu R.D."/>
            <person name="Hernandez B."/>
            <person name="Javaid M."/>
            <person name="Jayaseelan J.C."/>
            <person name="Lee S."/>
            <person name="Li M."/>
            <person name="Ming W."/>
            <person name="Munidasa M."/>
            <person name="Muniz J."/>
            <person name="Nguyen L."/>
            <person name="Ongeri F."/>
            <person name="Osuji N."/>
            <person name="Pu L.-L."/>
            <person name="Puazo M."/>
            <person name="Qu C."/>
            <person name="Quiroz J."/>
            <person name="Raj R."/>
            <person name="Weissenberger G."/>
            <person name="Xin Y."/>
            <person name="Zou X."/>
            <person name="Han Y."/>
            <person name="Richards S."/>
            <person name="Worley K."/>
            <person name="Muzny D."/>
            <person name="Gibbs R."/>
        </authorList>
    </citation>
    <scope>NUCLEOTIDE SEQUENCE</scope>
    <source>
        <strain evidence="7">Sampled in the wild</strain>
    </source>
</reference>
<evidence type="ECO:0000259" key="6">
    <source>
        <dbReference type="PROSITE" id="PS50102"/>
    </source>
</evidence>
<protein>
    <recommendedName>
        <fullName evidence="2">Cleavage and polyadenylation specificity factor subunit 6</fullName>
    </recommendedName>
</protein>
<dbReference type="SUPFAM" id="SSF54928">
    <property type="entry name" value="RNA-binding domain, RBD"/>
    <property type="match status" value="1"/>
</dbReference>
<feature type="domain" description="RRM" evidence="6">
    <location>
        <begin position="98"/>
        <end position="178"/>
    </location>
</feature>
<dbReference type="EMBL" id="KZ309220">
    <property type="protein sequence ID" value="KAG8237750.1"/>
    <property type="molecule type" value="Genomic_DNA"/>
</dbReference>
<dbReference type="Pfam" id="PF00076">
    <property type="entry name" value="RRM_1"/>
    <property type="match status" value="1"/>
</dbReference>
<dbReference type="PANTHER" id="PTHR23204">
    <property type="entry name" value="CLEAVAGE AND POLYADENYLATION SPECIFIC FACTOR"/>
    <property type="match status" value="1"/>
</dbReference>
<accession>A0A8K0KQ39</accession>
<dbReference type="InterPro" id="IPR034772">
    <property type="entry name" value="CPSF6/7"/>
</dbReference>
<evidence type="ECO:0000256" key="2">
    <source>
        <dbReference type="ARBA" id="ARBA00016259"/>
    </source>
</evidence>
<feature type="region of interest" description="Disordered" evidence="5">
    <location>
        <begin position="42"/>
        <end position="90"/>
    </location>
</feature>
<dbReference type="GO" id="GO:0005634">
    <property type="term" value="C:nucleus"/>
    <property type="evidence" value="ECO:0007669"/>
    <property type="project" value="UniProtKB-SubCell"/>
</dbReference>
<reference evidence="7" key="2">
    <citation type="submission" date="2017-10" db="EMBL/GenBank/DDBJ databases">
        <title>Ladona fulva Genome sequencing and assembly.</title>
        <authorList>
            <person name="Murali S."/>
            <person name="Richards S."/>
            <person name="Bandaranaike D."/>
            <person name="Bellair M."/>
            <person name="Blankenburg K."/>
            <person name="Chao H."/>
            <person name="Dinh H."/>
            <person name="Doddapaneni H."/>
            <person name="Dugan-Rocha S."/>
            <person name="Elkadiri S."/>
            <person name="Gnanaolivu R."/>
            <person name="Hernandez B."/>
            <person name="Skinner E."/>
            <person name="Javaid M."/>
            <person name="Lee S."/>
            <person name="Li M."/>
            <person name="Ming W."/>
            <person name="Munidasa M."/>
            <person name="Muniz J."/>
            <person name="Nguyen L."/>
            <person name="Hughes D."/>
            <person name="Osuji N."/>
            <person name="Pu L.-L."/>
            <person name="Puazo M."/>
            <person name="Qu C."/>
            <person name="Quiroz J."/>
            <person name="Raj R."/>
            <person name="Weissenberger G."/>
            <person name="Xin Y."/>
            <person name="Zou X."/>
            <person name="Han Y."/>
            <person name="Worley K."/>
            <person name="Muzny D."/>
            <person name="Gibbs R."/>
        </authorList>
    </citation>
    <scope>NUCLEOTIDE SEQUENCE</scope>
    <source>
        <strain evidence="7">Sampled in the wild</strain>
    </source>
</reference>
<feature type="compositionally biased region" description="Polar residues" evidence="5">
    <location>
        <begin position="56"/>
        <end position="90"/>
    </location>
</feature>
<dbReference type="AlphaFoldDB" id="A0A8K0KQ39"/>
<dbReference type="CDD" id="cd12643">
    <property type="entry name" value="RRM_CFIm68"/>
    <property type="match status" value="1"/>
</dbReference>
<gene>
    <name evidence="7" type="ORF">J437_LFUL014293</name>
</gene>
<dbReference type="Gene3D" id="3.30.70.330">
    <property type="match status" value="1"/>
</dbReference>
<dbReference type="Proteomes" id="UP000792457">
    <property type="component" value="Unassembled WGS sequence"/>
</dbReference>
<dbReference type="InterPro" id="IPR000504">
    <property type="entry name" value="RRM_dom"/>
</dbReference>
<dbReference type="PROSITE" id="PS50102">
    <property type="entry name" value="RRM"/>
    <property type="match status" value="1"/>
</dbReference>
<dbReference type="OrthoDB" id="10065185at2759"/>
<comment type="caution">
    <text evidence="7">The sequence shown here is derived from an EMBL/GenBank/DDBJ whole genome shotgun (WGS) entry which is preliminary data.</text>
</comment>
<organism evidence="7 8">
    <name type="scientific">Ladona fulva</name>
    <name type="common">Scarce chaser dragonfly</name>
    <name type="synonym">Libellula fulva</name>
    <dbReference type="NCBI Taxonomy" id="123851"/>
    <lineage>
        <taxon>Eukaryota</taxon>
        <taxon>Metazoa</taxon>
        <taxon>Ecdysozoa</taxon>
        <taxon>Arthropoda</taxon>
        <taxon>Hexapoda</taxon>
        <taxon>Insecta</taxon>
        <taxon>Pterygota</taxon>
        <taxon>Palaeoptera</taxon>
        <taxon>Odonata</taxon>
        <taxon>Epiprocta</taxon>
        <taxon>Anisoptera</taxon>
        <taxon>Libelluloidea</taxon>
        <taxon>Libellulidae</taxon>
        <taxon>Ladona</taxon>
    </lineage>
</organism>
<name>A0A8K0KQ39_LADFU</name>
<evidence type="ECO:0000256" key="3">
    <source>
        <dbReference type="ARBA" id="ARBA00022884"/>
    </source>
</evidence>
<feature type="non-terminal residue" evidence="7">
    <location>
        <position position="1"/>
    </location>
</feature>
<dbReference type="GO" id="GO:0006397">
    <property type="term" value="P:mRNA processing"/>
    <property type="evidence" value="ECO:0007669"/>
    <property type="project" value="UniProtKB-KW"/>
</dbReference>
<evidence type="ECO:0000313" key="8">
    <source>
        <dbReference type="Proteomes" id="UP000792457"/>
    </source>
</evidence>
<evidence type="ECO:0000256" key="5">
    <source>
        <dbReference type="SAM" id="MobiDB-lite"/>
    </source>
</evidence>
<evidence type="ECO:0000256" key="1">
    <source>
        <dbReference type="ARBA" id="ARBA00006265"/>
    </source>
</evidence>
<dbReference type="GO" id="GO:0003723">
    <property type="term" value="F:RNA binding"/>
    <property type="evidence" value="ECO:0007669"/>
    <property type="project" value="UniProtKB-UniRule"/>
</dbReference>
<evidence type="ECO:0000256" key="4">
    <source>
        <dbReference type="PROSITE-ProRule" id="PRU00176"/>
    </source>
</evidence>
<dbReference type="InterPro" id="IPR034769">
    <property type="entry name" value="CPSF6_RRM"/>
</dbReference>
<keyword evidence="3 4" id="KW-0694">RNA-binding</keyword>
<comment type="similarity">
    <text evidence="1">Belongs to the RRM CPSF6/7 family.</text>
</comment>
<proteinExistence type="inferred from homology"/>
<sequence>MILTDPKMADGVDIDLYADDIEQDFAQDEFAGDGVDLYDDVISAPAAGGGGGGGDDNTQSSHPTTTNQNSGGRSPNTPNPPYQQMGNNIQPNQIGRRHQLYVGNLTWWTTDQDITDAVRDIGVSDFIEVKFFENRANGQSKGFCAISLGSEQSVRLCLDRLPKTSLHGHLPVVTFPTKQALNQ</sequence>